<accession>A0A2S9YXU6</accession>
<organism evidence="1 2">
    <name type="scientific">Enhygromyxa salina</name>
    <dbReference type="NCBI Taxonomy" id="215803"/>
    <lineage>
        <taxon>Bacteria</taxon>
        <taxon>Pseudomonadati</taxon>
        <taxon>Myxococcota</taxon>
        <taxon>Polyangia</taxon>
        <taxon>Nannocystales</taxon>
        <taxon>Nannocystaceae</taxon>
        <taxon>Enhygromyxa</taxon>
    </lineage>
</organism>
<dbReference type="InterPro" id="IPR036388">
    <property type="entry name" value="WH-like_DNA-bd_sf"/>
</dbReference>
<gene>
    <name evidence="1" type="ORF">ENSA7_03620</name>
</gene>
<evidence type="ECO:0008006" key="3">
    <source>
        <dbReference type="Google" id="ProtNLM"/>
    </source>
</evidence>
<sequence>MIAARLRIRETSVHKHMHRIFAATQTNSRKRLLDLALRLAARRSASPAPRGLRLV</sequence>
<reference evidence="1 2" key="1">
    <citation type="submission" date="2018-03" db="EMBL/GenBank/DDBJ databases">
        <title>Draft Genome Sequences of the Obligatory Marine Myxobacteria Enhygromyxa salina SWB007.</title>
        <authorList>
            <person name="Poehlein A."/>
            <person name="Moghaddam J.A."/>
            <person name="Harms H."/>
            <person name="Alanjari M."/>
            <person name="Koenig G.M."/>
            <person name="Daniel R."/>
            <person name="Schaeberle T.F."/>
        </authorList>
    </citation>
    <scope>NUCLEOTIDE SEQUENCE [LARGE SCALE GENOMIC DNA]</scope>
    <source>
        <strain evidence="1 2">SWB007</strain>
    </source>
</reference>
<dbReference type="EMBL" id="PVNL01000009">
    <property type="protein sequence ID" value="PRQ09904.1"/>
    <property type="molecule type" value="Genomic_DNA"/>
</dbReference>
<comment type="caution">
    <text evidence="1">The sequence shown here is derived from an EMBL/GenBank/DDBJ whole genome shotgun (WGS) entry which is preliminary data.</text>
</comment>
<evidence type="ECO:0000313" key="1">
    <source>
        <dbReference type="EMBL" id="PRQ09904.1"/>
    </source>
</evidence>
<name>A0A2S9YXU6_9BACT</name>
<dbReference type="AlphaFoldDB" id="A0A2S9YXU6"/>
<protein>
    <recommendedName>
        <fullName evidence="3">HTH luxR-type domain-containing protein</fullName>
    </recommendedName>
</protein>
<dbReference type="Gene3D" id="1.10.10.10">
    <property type="entry name" value="Winged helix-like DNA-binding domain superfamily/Winged helix DNA-binding domain"/>
    <property type="match status" value="1"/>
</dbReference>
<evidence type="ECO:0000313" key="2">
    <source>
        <dbReference type="Proteomes" id="UP000238823"/>
    </source>
</evidence>
<dbReference type="Proteomes" id="UP000238823">
    <property type="component" value="Unassembled WGS sequence"/>
</dbReference>
<proteinExistence type="predicted"/>